<feature type="coiled-coil region" evidence="1">
    <location>
        <begin position="56"/>
        <end position="83"/>
    </location>
</feature>
<organism evidence="2 3">
    <name type="scientific">Fodinicola feengrottensis</name>
    <dbReference type="NCBI Taxonomy" id="435914"/>
    <lineage>
        <taxon>Bacteria</taxon>
        <taxon>Bacillati</taxon>
        <taxon>Actinomycetota</taxon>
        <taxon>Actinomycetes</taxon>
        <taxon>Mycobacteriales</taxon>
        <taxon>Fodinicola</taxon>
    </lineage>
</organism>
<gene>
    <name evidence="2" type="ORF">GCM10009765_18010</name>
</gene>
<comment type="caution">
    <text evidence="2">The sequence shown here is derived from an EMBL/GenBank/DDBJ whole genome shotgun (WGS) entry which is preliminary data.</text>
</comment>
<dbReference type="Proteomes" id="UP001500618">
    <property type="component" value="Unassembled WGS sequence"/>
</dbReference>
<dbReference type="EMBL" id="BAAANY010000007">
    <property type="protein sequence ID" value="GAA1668930.1"/>
    <property type="molecule type" value="Genomic_DNA"/>
</dbReference>
<name>A0ABN2GC98_9ACTN</name>
<evidence type="ECO:0000256" key="1">
    <source>
        <dbReference type="SAM" id="Coils"/>
    </source>
</evidence>
<dbReference type="RefSeq" id="WP_163573524.1">
    <property type="nucleotide sequence ID" value="NZ_BAAANY010000007.1"/>
</dbReference>
<evidence type="ECO:0000313" key="2">
    <source>
        <dbReference type="EMBL" id="GAA1668930.1"/>
    </source>
</evidence>
<reference evidence="2 3" key="1">
    <citation type="journal article" date="2019" name="Int. J. Syst. Evol. Microbiol.">
        <title>The Global Catalogue of Microorganisms (GCM) 10K type strain sequencing project: providing services to taxonomists for standard genome sequencing and annotation.</title>
        <authorList>
            <consortium name="The Broad Institute Genomics Platform"/>
            <consortium name="The Broad Institute Genome Sequencing Center for Infectious Disease"/>
            <person name="Wu L."/>
            <person name="Ma J."/>
        </authorList>
    </citation>
    <scope>NUCLEOTIDE SEQUENCE [LARGE SCALE GENOMIC DNA]</scope>
    <source>
        <strain evidence="2 3">JCM 14718</strain>
    </source>
</reference>
<keyword evidence="3" id="KW-1185">Reference proteome</keyword>
<keyword evidence="1" id="KW-0175">Coiled coil</keyword>
<protein>
    <submittedName>
        <fullName evidence="2">Uncharacterized protein</fullName>
    </submittedName>
</protein>
<proteinExistence type="predicted"/>
<accession>A0ABN2GC98</accession>
<evidence type="ECO:0000313" key="3">
    <source>
        <dbReference type="Proteomes" id="UP001500618"/>
    </source>
</evidence>
<sequence>MSSLNGAEGEATREWANGLEPVATQPPADSAAAAVTSANGLVSEDALPPMDLRSGYQMLINTIEVQQEVIDQLLERVGDLEGKQANRPDGPKSIDWATLTGPERGTAWRRLVRFVEGLVYRYSLQREILPCWWQHGDAVEELTALFSARERAYDVSADAGQPVQWHEMLERTRGRVAGALSSCRDGHVPHVLAHWMAEDVRQQLNAAINREGATQGD</sequence>